<evidence type="ECO:0000256" key="1">
    <source>
        <dbReference type="SAM" id="MobiDB-lite"/>
    </source>
</evidence>
<dbReference type="AlphaFoldDB" id="A0A2S5BI40"/>
<organism evidence="2 3">
    <name type="scientific">Rhodotorula taiwanensis</name>
    <dbReference type="NCBI Taxonomy" id="741276"/>
    <lineage>
        <taxon>Eukaryota</taxon>
        <taxon>Fungi</taxon>
        <taxon>Dikarya</taxon>
        <taxon>Basidiomycota</taxon>
        <taxon>Pucciniomycotina</taxon>
        <taxon>Microbotryomycetes</taxon>
        <taxon>Sporidiobolales</taxon>
        <taxon>Sporidiobolaceae</taxon>
        <taxon>Rhodotorula</taxon>
    </lineage>
</organism>
<feature type="compositionally biased region" description="Polar residues" evidence="1">
    <location>
        <begin position="231"/>
        <end position="243"/>
    </location>
</feature>
<comment type="caution">
    <text evidence="2">The sequence shown here is derived from an EMBL/GenBank/DDBJ whole genome shotgun (WGS) entry which is preliminary data.</text>
</comment>
<evidence type="ECO:0000313" key="3">
    <source>
        <dbReference type="Proteomes" id="UP000237144"/>
    </source>
</evidence>
<dbReference type="Proteomes" id="UP000237144">
    <property type="component" value="Unassembled WGS sequence"/>
</dbReference>
<feature type="region of interest" description="Disordered" evidence="1">
    <location>
        <begin position="177"/>
        <end position="199"/>
    </location>
</feature>
<dbReference type="EMBL" id="PJQD01000005">
    <property type="protein sequence ID" value="POY76448.1"/>
    <property type="molecule type" value="Genomic_DNA"/>
</dbReference>
<evidence type="ECO:0000313" key="2">
    <source>
        <dbReference type="EMBL" id="POY76448.1"/>
    </source>
</evidence>
<keyword evidence="3" id="KW-1185">Reference proteome</keyword>
<accession>A0A2S5BI40</accession>
<feature type="compositionally biased region" description="Basic and acidic residues" evidence="1">
    <location>
        <begin position="186"/>
        <end position="196"/>
    </location>
</feature>
<protein>
    <submittedName>
        <fullName evidence="2">Uncharacterized protein</fullName>
    </submittedName>
</protein>
<feature type="region of interest" description="Disordered" evidence="1">
    <location>
        <begin position="228"/>
        <end position="259"/>
    </location>
</feature>
<gene>
    <name evidence="2" type="ORF">BMF94_0649</name>
</gene>
<sequence length="275" mass="31233">MAPTELFMCYGIFVTGRSLFVATIAWQQLAPVFRQIEAIKRKRISPLATAAVYALPNEIWERIERDLNQAGRVTALAQILGEIMCDQCDAARDVEQNPWTWDDLERQMSEHCDCELNESHYDGFDQQERLQICRSLLVRYELLFPCIDSFRASGQLVGRSGPVWSDTANLVCLPSKAHRGQSPSREWPDVHFRPSQEDAGSEAYNFDLRVPNGADRRFERIVQEQDLQLEGRSQGTLGSLENTSPGDSPPPGSLSWEEKLKDVGPKWHLVIREAD</sequence>
<reference evidence="2 3" key="1">
    <citation type="journal article" date="2018" name="Front. Microbiol.">
        <title>Prospects for Fungal Bioremediation of Acidic Radioactive Waste Sites: Characterization and Genome Sequence of Rhodotorula taiwanensis MD1149.</title>
        <authorList>
            <person name="Tkavc R."/>
            <person name="Matrosova V.Y."/>
            <person name="Grichenko O.E."/>
            <person name="Gostincar C."/>
            <person name="Volpe R.P."/>
            <person name="Klimenkova P."/>
            <person name="Gaidamakova E.K."/>
            <person name="Zhou C.E."/>
            <person name="Stewart B.J."/>
            <person name="Lyman M.G."/>
            <person name="Malfatti S.A."/>
            <person name="Rubinfeld B."/>
            <person name="Courtot M."/>
            <person name="Singh J."/>
            <person name="Dalgard C.L."/>
            <person name="Hamilton T."/>
            <person name="Frey K.G."/>
            <person name="Gunde-Cimerman N."/>
            <person name="Dugan L."/>
            <person name="Daly M.J."/>
        </authorList>
    </citation>
    <scope>NUCLEOTIDE SEQUENCE [LARGE SCALE GENOMIC DNA]</scope>
    <source>
        <strain evidence="2 3">MD1149</strain>
    </source>
</reference>
<proteinExistence type="predicted"/>
<name>A0A2S5BI40_9BASI</name>